<dbReference type="RefSeq" id="WP_161001814.1">
    <property type="nucleotide sequence ID" value="NZ_CP185253.1"/>
</dbReference>
<accession>A0A7C9N7E9</accession>
<feature type="transmembrane region" description="Helical" evidence="1">
    <location>
        <begin position="57"/>
        <end position="79"/>
    </location>
</feature>
<proteinExistence type="predicted"/>
<dbReference type="EMBL" id="WEZT01000013">
    <property type="protein sequence ID" value="MYV05632.1"/>
    <property type="molecule type" value="Genomic_DNA"/>
</dbReference>
<keyword evidence="1" id="KW-0812">Transmembrane</keyword>
<feature type="transmembrane region" description="Helical" evidence="1">
    <location>
        <begin position="91"/>
        <end position="111"/>
    </location>
</feature>
<dbReference type="AlphaFoldDB" id="A0A7C9N7E9"/>
<sequence length="166" mass="19472">MVLAVIQMAVILTLVVSQLIEQRKRKKNEETHGLKRQTTYAYYRLLKRKLPDKTSRWLRFIFVFCGVAGIAFIAINWLLMITNVAWGLGRAMLTFGDVFFLFAFLLIYCGYRLHAVKYIRQHENNASKTFFFTVKPEQILIEMIFYILFLLPPLVLIALQVVDFLN</sequence>
<reference evidence="2 3" key="1">
    <citation type="journal article" date="2019" name="Appl. Environ. Microbiol.">
        <title>Genetic determinants of hydroxycinnamic acid metabolism in heterofermentative lactobacilli.</title>
        <authorList>
            <person name="Gaur G."/>
            <person name="Oh J.H."/>
            <person name="Filannino P."/>
            <person name="Gobbetti M."/>
            <person name="van Pijkeren J.P."/>
            <person name="Ganzle M.G."/>
        </authorList>
    </citation>
    <scope>NUCLEOTIDE SEQUENCE [LARGE SCALE GENOMIC DNA]</scope>
    <source>
        <strain evidence="2 3">FUA3583</strain>
    </source>
</reference>
<dbReference type="Proteomes" id="UP000480570">
    <property type="component" value="Unassembled WGS sequence"/>
</dbReference>
<evidence type="ECO:0000313" key="2">
    <source>
        <dbReference type="EMBL" id="MYV05632.1"/>
    </source>
</evidence>
<feature type="transmembrane region" description="Helical" evidence="1">
    <location>
        <begin position="6"/>
        <end position="21"/>
    </location>
</feature>
<evidence type="ECO:0000256" key="1">
    <source>
        <dbReference type="SAM" id="Phobius"/>
    </source>
</evidence>
<evidence type="ECO:0000313" key="3">
    <source>
        <dbReference type="Proteomes" id="UP000480570"/>
    </source>
</evidence>
<feature type="transmembrane region" description="Helical" evidence="1">
    <location>
        <begin position="143"/>
        <end position="162"/>
    </location>
</feature>
<gene>
    <name evidence="2" type="ORF">GB992_07215</name>
</gene>
<keyword evidence="1" id="KW-1133">Transmembrane helix</keyword>
<keyword evidence="1" id="KW-0472">Membrane</keyword>
<protein>
    <submittedName>
        <fullName evidence="2">Uncharacterized protein</fullName>
    </submittedName>
</protein>
<comment type="caution">
    <text evidence="2">The sequence shown here is derived from an EMBL/GenBank/DDBJ whole genome shotgun (WGS) entry which is preliminary data.</text>
</comment>
<name>A0A7C9N7E9_9LACO</name>
<organism evidence="2 3">
    <name type="scientific">Furfurilactobacillus rossiae</name>
    <dbReference type="NCBI Taxonomy" id="231049"/>
    <lineage>
        <taxon>Bacteria</taxon>
        <taxon>Bacillati</taxon>
        <taxon>Bacillota</taxon>
        <taxon>Bacilli</taxon>
        <taxon>Lactobacillales</taxon>
        <taxon>Lactobacillaceae</taxon>
        <taxon>Furfurilactobacillus</taxon>
    </lineage>
</organism>